<dbReference type="EMBL" id="MPTB01000007">
    <property type="protein sequence ID" value="OMD50414.1"/>
    <property type="molecule type" value="Genomic_DNA"/>
</dbReference>
<keyword evidence="2" id="KW-0732">Signal</keyword>
<comment type="caution">
    <text evidence="3">The sequence shown here is derived from an EMBL/GenBank/DDBJ whole genome shotgun (WGS) entry which is preliminary data.</text>
</comment>
<dbReference type="Proteomes" id="UP000187412">
    <property type="component" value="Unassembled WGS sequence"/>
</dbReference>
<protein>
    <submittedName>
        <fullName evidence="3">Beta-glucanase/beta-glucan synthetase</fullName>
    </submittedName>
</protein>
<accession>A0ABX3HII8</accession>
<feature type="compositionally biased region" description="Polar residues" evidence="1">
    <location>
        <begin position="30"/>
        <end position="50"/>
    </location>
</feature>
<dbReference type="PROSITE" id="PS51257">
    <property type="entry name" value="PROKAR_LIPOPROTEIN"/>
    <property type="match status" value="1"/>
</dbReference>
<feature type="region of interest" description="Disordered" evidence="1">
    <location>
        <begin position="30"/>
        <end position="53"/>
    </location>
</feature>
<evidence type="ECO:0000256" key="2">
    <source>
        <dbReference type="SAM" id="SignalP"/>
    </source>
</evidence>
<name>A0ABX3HII8_PAEBO</name>
<proteinExistence type="predicted"/>
<feature type="chain" id="PRO_5046915732" evidence="2">
    <location>
        <begin position="23"/>
        <end position="360"/>
    </location>
</feature>
<evidence type="ECO:0000256" key="1">
    <source>
        <dbReference type="SAM" id="MobiDB-lite"/>
    </source>
</evidence>
<feature type="signal peptide" evidence="2">
    <location>
        <begin position="1"/>
        <end position="22"/>
    </location>
</feature>
<keyword evidence="4" id="KW-1185">Reference proteome</keyword>
<sequence length="360" mass="40144">MRKGCRLVSLMLIISLVLIGCSADKTQTLNSSLSPSAEPQKASAPSQNPFETDGENQVILGRMSHRFANPKLDQRGQRAPMAYNGGEMKIDYEVAASGKANNVGFLIFINGQPQPYKFNSTDTPYEYMHIFEVPDDDEHYTPFTFVFTPITGEKGDQLSINIISVYNPGFTPDMKETSSYGGYQTTLQLDGIISFNTDPKPLDDPSILKEEVLSDVRQTTEPITQELLEKASGFEKVDLNALDKKVYNELQIDGAVRMDNYSIEGKDKVHVTFKLFGHPGVQYRSTFYINHQAISAKKVSFETKLTKGNVSVIEADIEVEKLEDFNTFYVVSAPLNANDFPDDVIILDKTASVLLYKGKE</sequence>
<organism evidence="3 4">
    <name type="scientific">Paenibacillus borealis</name>
    <dbReference type="NCBI Taxonomy" id="160799"/>
    <lineage>
        <taxon>Bacteria</taxon>
        <taxon>Bacillati</taxon>
        <taxon>Bacillota</taxon>
        <taxon>Bacilli</taxon>
        <taxon>Bacillales</taxon>
        <taxon>Paenibacillaceae</taxon>
        <taxon>Paenibacillus</taxon>
    </lineage>
</organism>
<evidence type="ECO:0000313" key="3">
    <source>
        <dbReference type="EMBL" id="OMD50414.1"/>
    </source>
</evidence>
<evidence type="ECO:0000313" key="4">
    <source>
        <dbReference type="Proteomes" id="UP000187412"/>
    </source>
</evidence>
<reference evidence="3 4" key="1">
    <citation type="submission" date="2016-10" db="EMBL/GenBank/DDBJ databases">
        <title>Paenibacillus species isolates.</title>
        <authorList>
            <person name="Beno S.M."/>
        </authorList>
    </citation>
    <scope>NUCLEOTIDE SEQUENCE [LARGE SCALE GENOMIC DNA]</scope>
    <source>
        <strain evidence="3 4">FSL H7-0744</strain>
    </source>
</reference>
<gene>
    <name evidence="3" type="ORF">BSK56_07295</name>
</gene>